<organism evidence="1 2">
    <name type="scientific">Lates japonicus</name>
    <name type="common">Japanese lates</name>
    <dbReference type="NCBI Taxonomy" id="270547"/>
    <lineage>
        <taxon>Eukaryota</taxon>
        <taxon>Metazoa</taxon>
        <taxon>Chordata</taxon>
        <taxon>Craniata</taxon>
        <taxon>Vertebrata</taxon>
        <taxon>Euteleostomi</taxon>
        <taxon>Actinopterygii</taxon>
        <taxon>Neopterygii</taxon>
        <taxon>Teleostei</taxon>
        <taxon>Neoteleostei</taxon>
        <taxon>Acanthomorphata</taxon>
        <taxon>Carangaria</taxon>
        <taxon>Carangaria incertae sedis</taxon>
        <taxon>Centropomidae</taxon>
        <taxon>Lates</taxon>
    </lineage>
</organism>
<dbReference type="EMBL" id="BRZM01001660">
    <property type="protein sequence ID" value="GLD73549.1"/>
    <property type="molecule type" value="Genomic_DNA"/>
</dbReference>
<dbReference type="Proteomes" id="UP001279410">
    <property type="component" value="Unassembled WGS sequence"/>
</dbReference>
<keyword evidence="2" id="KW-1185">Reference proteome</keyword>
<gene>
    <name evidence="1" type="ORF">AKAME5_002487400</name>
</gene>
<proteinExistence type="predicted"/>
<feature type="non-terminal residue" evidence="1">
    <location>
        <position position="1"/>
    </location>
</feature>
<sequence length="62" mass="6905">MGASSSGLLDEAKISHIKGLVDSTVQSFSVFYRQQYLSAYCGHLHQEVEPKKEGRGLLLTHR</sequence>
<comment type="caution">
    <text evidence="1">The sequence shown here is derived from an EMBL/GenBank/DDBJ whole genome shotgun (WGS) entry which is preliminary data.</text>
</comment>
<dbReference type="AlphaFoldDB" id="A0AAD3NM05"/>
<accession>A0AAD3NM05</accession>
<name>A0AAD3NM05_LATJO</name>
<reference evidence="1" key="1">
    <citation type="submission" date="2022-08" db="EMBL/GenBank/DDBJ databases">
        <title>Genome sequencing of akame (Lates japonicus).</title>
        <authorList>
            <person name="Hashiguchi Y."/>
            <person name="Takahashi H."/>
        </authorList>
    </citation>
    <scope>NUCLEOTIDE SEQUENCE</scope>
    <source>
        <strain evidence="1">Kochi</strain>
    </source>
</reference>
<evidence type="ECO:0000313" key="1">
    <source>
        <dbReference type="EMBL" id="GLD73549.1"/>
    </source>
</evidence>
<evidence type="ECO:0000313" key="2">
    <source>
        <dbReference type="Proteomes" id="UP001279410"/>
    </source>
</evidence>
<protein>
    <submittedName>
        <fullName evidence="1">Protein Niban-like protein</fullName>
    </submittedName>
</protein>